<evidence type="ECO:0000259" key="3">
    <source>
        <dbReference type="Pfam" id="PF15695"/>
    </source>
</evidence>
<evidence type="ECO:0000256" key="2">
    <source>
        <dbReference type="SAM" id="MobiDB-lite"/>
    </source>
</evidence>
<comment type="caution">
    <text evidence="4">The sequence shown here is derived from an EMBL/GenBank/DDBJ whole genome shotgun (WGS) entry which is preliminary data.</text>
</comment>
<evidence type="ECO:0000313" key="4">
    <source>
        <dbReference type="EMBL" id="KAK1346899.1"/>
    </source>
</evidence>
<proteinExistence type="predicted"/>
<evidence type="ECO:0000313" key="5">
    <source>
        <dbReference type="Proteomes" id="UP001177744"/>
    </source>
</evidence>
<organism evidence="4 5">
    <name type="scientific">Cnephaeus nilssonii</name>
    <name type="common">Northern bat</name>
    <name type="synonym">Eptesicus nilssonii</name>
    <dbReference type="NCBI Taxonomy" id="3371016"/>
    <lineage>
        <taxon>Eukaryota</taxon>
        <taxon>Metazoa</taxon>
        <taxon>Chordata</taxon>
        <taxon>Craniata</taxon>
        <taxon>Vertebrata</taxon>
        <taxon>Euteleostomi</taxon>
        <taxon>Mammalia</taxon>
        <taxon>Eutheria</taxon>
        <taxon>Laurasiatheria</taxon>
        <taxon>Chiroptera</taxon>
        <taxon>Yangochiroptera</taxon>
        <taxon>Vespertilionidae</taxon>
        <taxon>Cnephaeus</taxon>
    </lineage>
</organism>
<feature type="compositionally biased region" description="Basic and acidic residues" evidence="2">
    <location>
        <begin position="327"/>
        <end position="336"/>
    </location>
</feature>
<gene>
    <name evidence="4" type="ORF">QTO34_000759</name>
</gene>
<dbReference type="InterPro" id="IPR059105">
    <property type="entry name" value="Rec21/ENK19"/>
</dbReference>
<sequence>MEESKLRDDKEFKTTFIRLLKNLLKTVEKLDEDFKELNENVKKVEKDHSATGRQWQQQQAQQGRDEQQWSCALPRLGLLPGHLPLWQCYIPRAKHWQSDITLRRKQSSLFGCQSSMCTPTVDPENLLVPPFKRLRVKKKTKAKQGAKVPTWGQLKKLTTEAQQMVKKQEVEATPSTIFLAMLALVSCQTSVNSEDSEGQMLIAGAAPGGQCTPSVRALLCQKPGSQLASAAAVVGASPTSVAALRGSGPSGWRSSNDVSSLLHLRSSSCKNSSPTIEERQPRAAVPSKEQQLCEQPAPIRGTAAPQASHPHSRSNSHLSSLPQTEEQQPHEQTTHV</sequence>
<keyword evidence="5" id="KW-1185">Reference proteome</keyword>
<dbReference type="Pfam" id="PF15695">
    <property type="entry name" value="HERV-K_REC"/>
    <property type="match status" value="1"/>
</dbReference>
<feature type="region of interest" description="Disordered" evidence="2">
    <location>
        <begin position="266"/>
        <end position="336"/>
    </location>
</feature>
<reference evidence="4" key="1">
    <citation type="submission" date="2023-06" db="EMBL/GenBank/DDBJ databases">
        <title>Reference genome for the Northern bat (Eptesicus nilssonii), a most northern bat species.</title>
        <authorList>
            <person name="Laine V.N."/>
            <person name="Pulliainen A.T."/>
            <person name="Lilley T.M."/>
        </authorList>
    </citation>
    <scope>NUCLEOTIDE SEQUENCE</scope>
    <source>
        <strain evidence="4">BLF_Eptnil</strain>
        <tissue evidence="4">Kidney</tissue>
    </source>
</reference>
<feature type="compositionally biased region" description="Polar residues" evidence="2">
    <location>
        <begin position="266"/>
        <end position="275"/>
    </location>
</feature>
<feature type="domain" description="Rec21/ENK19" evidence="3">
    <location>
        <begin position="142"/>
        <end position="197"/>
    </location>
</feature>
<accession>A0AA40IC10</accession>
<dbReference type="EMBL" id="JAULJE010000001">
    <property type="protein sequence ID" value="KAK1346899.1"/>
    <property type="molecule type" value="Genomic_DNA"/>
</dbReference>
<name>A0AA40IC10_CNENI</name>
<keyword evidence="1" id="KW-0175">Coiled coil</keyword>
<protein>
    <recommendedName>
        <fullName evidence="3">Rec21/ENK19 domain-containing protein</fullName>
    </recommendedName>
</protein>
<evidence type="ECO:0000256" key="1">
    <source>
        <dbReference type="SAM" id="Coils"/>
    </source>
</evidence>
<dbReference type="AlphaFoldDB" id="A0AA40IC10"/>
<feature type="coiled-coil region" evidence="1">
    <location>
        <begin position="20"/>
        <end position="47"/>
    </location>
</feature>
<dbReference type="Proteomes" id="UP001177744">
    <property type="component" value="Unassembled WGS sequence"/>
</dbReference>